<name>K1WSB2_TRIAC</name>
<sequence length="123" mass="13659">MTQTIIPDEDDVRDFVQDYSDIKRLTPSRANDLLDKIMADTQPEEPDADCARGHCSRFRAPCPVSKPDALRDMNKQCANAQACCGSSCCPCVMDTWREEVAIWKAFRAGGAVDAEAMAKKFPK</sequence>
<keyword evidence="2" id="KW-1185">Reference proteome</keyword>
<evidence type="ECO:0000313" key="1">
    <source>
        <dbReference type="EMBL" id="EKD03879.1"/>
    </source>
</evidence>
<gene>
    <name evidence="1" type="ORF">A1Q2_01892</name>
</gene>
<proteinExistence type="predicted"/>
<dbReference type="HOGENOM" id="CLU_2016818_0_0_1"/>
<accession>K1WSB2</accession>
<dbReference type="InParanoid" id="K1WSB2"/>
<comment type="caution">
    <text evidence="1">The sequence shown here is derived from an EMBL/GenBank/DDBJ whole genome shotgun (WGS) entry which is preliminary data.</text>
</comment>
<evidence type="ECO:0000313" key="2">
    <source>
        <dbReference type="Proteomes" id="UP000006757"/>
    </source>
</evidence>
<protein>
    <submittedName>
        <fullName evidence="1">Uncharacterized protein</fullName>
    </submittedName>
</protein>
<reference evidence="1 2" key="1">
    <citation type="journal article" date="2012" name="Eukaryot. Cell">
        <title>Genome sequence of the Trichosporon asahii environmental strain CBS 8904.</title>
        <authorList>
            <person name="Yang R.Y."/>
            <person name="Li H.T."/>
            <person name="Zhu H."/>
            <person name="Zhou G.P."/>
            <person name="Wang M."/>
            <person name="Wang L."/>
        </authorList>
    </citation>
    <scope>NUCLEOTIDE SEQUENCE [LARGE SCALE GENOMIC DNA]</scope>
    <source>
        <strain evidence="1 2">CBS 8904</strain>
    </source>
</reference>
<dbReference type="EMBL" id="AMBO01000240">
    <property type="protein sequence ID" value="EKD03879.1"/>
    <property type="molecule type" value="Genomic_DNA"/>
</dbReference>
<dbReference type="OrthoDB" id="432685at2759"/>
<organism evidence="1 2">
    <name type="scientific">Trichosporon asahii var. asahii (strain CBS 8904)</name>
    <name type="common">Yeast</name>
    <dbReference type="NCBI Taxonomy" id="1220162"/>
    <lineage>
        <taxon>Eukaryota</taxon>
        <taxon>Fungi</taxon>
        <taxon>Dikarya</taxon>
        <taxon>Basidiomycota</taxon>
        <taxon>Agaricomycotina</taxon>
        <taxon>Tremellomycetes</taxon>
        <taxon>Trichosporonales</taxon>
        <taxon>Trichosporonaceae</taxon>
        <taxon>Trichosporon</taxon>
    </lineage>
</organism>
<dbReference type="Proteomes" id="UP000006757">
    <property type="component" value="Unassembled WGS sequence"/>
</dbReference>
<dbReference type="AlphaFoldDB" id="K1WSB2"/>